<accession>A0ABW3K6A2</accession>
<proteinExistence type="inferred from homology"/>
<dbReference type="PANTHER" id="PTHR30026:SF20">
    <property type="entry name" value="OUTER MEMBRANE PROTEIN TOLC"/>
    <property type="match status" value="1"/>
</dbReference>
<comment type="subcellular location">
    <subcellularLocation>
        <location evidence="1">Cell outer membrane</location>
    </subcellularLocation>
</comment>
<keyword evidence="4" id="KW-1134">Transmembrane beta strand</keyword>
<dbReference type="EMBL" id="JBHTKA010000007">
    <property type="protein sequence ID" value="MFD1001169.1"/>
    <property type="molecule type" value="Genomic_DNA"/>
</dbReference>
<sequence>MQNEKRAVMTAPPAFVVGARRMVIVMVSCFLLTDIRAQEVQQPLSLGQALETGVQNFQRIQAKRNYVQSSEALTRNTRNEYLPNVIASVQQNYGTVNGQFGPLGAVGVLGVASAGPVYQEQNWNAAFGALYIVNMNWEVFTFGRVHSRIEAAKAQVSRDSADLAQEEFVHKIKISGAYLNLLIAQQLVRSAQSNLIRAEIVQRTVRARALSGLNPGVDSALANAEVSRAKLSLIDLRNNEQQVRNQLAQLLALNGLQAVLDTSFFTREPTIFTTDAVIAQNPQVKFYQARINQAEKTTSLVKKSIMPGVTLFGIYQARASGFDYNYTPQYSDRYSQRYSDGVDPSRFNYVAGVSLSWNLMSPLKVKQQTRSQRFISEAYRNEYDQISVQLQNELILADQRIENSLQSIREVPLQYQAASDAYTQKSVLYKNGLTTLVDLQQAIYALNRAEIDRSVAYLNVWQALLQKAAASGDFNLFSNQAQPQ</sequence>
<evidence type="ECO:0000313" key="9">
    <source>
        <dbReference type="Proteomes" id="UP001597112"/>
    </source>
</evidence>
<evidence type="ECO:0000256" key="5">
    <source>
        <dbReference type="ARBA" id="ARBA00022692"/>
    </source>
</evidence>
<dbReference type="SUPFAM" id="SSF56954">
    <property type="entry name" value="Outer membrane efflux proteins (OEP)"/>
    <property type="match status" value="1"/>
</dbReference>
<keyword evidence="5" id="KW-0812">Transmembrane</keyword>
<evidence type="ECO:0000313" key="8">
    <source>
        <dbReference type="EMBL" id="MFD1001169.1"/>
    </source>
</evidence>
<evidence type="ECO:0000256" key="3">
    <source>
        <dbReference type="ARBA" id="ARBA00022448"/>
    </source>
</evidence>
<evidence type="ECO:0000256" key="1">
    <source>
        <dbReference type="ARBA" id="ARBA00004442"/>
    </source>
</evidence>
<keyword evidence="6" id="KW-0472">Membrane</keyword>
<dbReference type="Gene3D" id="1.20.1600.10">
    <property type="entry name" value="Outer membrane efflux proteins (OEP)"/>
    <property type="match status" value="1"/>
</dbReference>
<evidence type="ECO:0000256" key="6">
    <source>
        <dbReference type="ARBA" id="ARBA00023136"/>
    </source>
</evidence>
<comment type="similarity">
    <text evidence="2">Belongs to the outer membrane factor (OMF) (TC 1.B.17) family.</text>
</comment>
<organism evidence="8 9">
    <name type="scientific">Ohtaekwangia kribbensis</name>
    <dbReference type="NCBI Taxonomy" id="688913"/>
    <lineage>
        <taxon>Bacteria</taxon>
        <taxon>Pseudomonadati</taxon>
        <taxon>Bacteroidota</taxon>
        <taxon>Cytophagia</taxon>
        <taxon>Cytophagales</taxon>
        <taxon>Fulvivirgaceae</taxon>
        <taxon>Ohtaekwangia</taxon>
    </lineage>
</organism>
<reference evidence="9" key="1">
    <citation type="journal article" date="2019" name="Int. J. Syst. Evol. Microbiol.">
        <title>The Global Catalogue of Microorganisms (GCM) 10K type strain sequencing project: providing services to taxonomists for standard genome sequencing and annotation.</title>
        <authorList>
            <consortium name="The Broad Institute Genomics Platform"/>
            <consortium name="The Broad Institute Genome Sequencing Center for Infectious Disease"/>
            <person name="Wu L."/>
            <person name="Ma J."/>
        </authorList>
    </citation>
    <scope>NUCLEOTIDE SEQUENCE [LARGE SCALE GENOMIC DNA]</scope>
    <source>
        <strain evidence="9">CCUG 58938</strain>
    </source>
</reference>
<name>A0ABW3K6A2_9BACT</name>
<evidence type="ECO:0000256" key="7">
    <source>
        <dbReference type="ARBA" id="ARBA00023237"/>
    </source>
</evidence>
<dbReference type="Proteomes" id="UP001597112">
    <property type="component" value="Unassembled WGS sequence"/>
</dbReference>
<dbReference type="InterPro" id="IPR051906">
    <property type="entry name" value="TolC-like"/>
</dbReference>
<evidence type="ECO:0000256" key="4">
    <source>
        <dbReference type="ARBA" id="ARBA00022452"/>
    </source>
</evidence>
<dbReference type="PANTHER" id="PTHR30026">
    <property type="entry name" value="OUTER MEMBRANE PROTEIN TOLC"/>
    <property type="match status" value="1"/>
</dbReference>
<keyword evidence="3" id="KW-0813">Transport</keyword>
<comment type="caution">
    <text evidence="8">The sequence shown here is derived from an EMBL/GenBank/DDBJ whole genome shotgun (WGS) entry which is preliminary data.</text>
</comment>
<gene>
    <name evidence="8" type="ORF">ACFQ21_17710</name>
</gene>
<dbReference type="RefSeq" id="WP_377580616.1">
    <property type="nucleotide sequence ID" value="NZ_JBHTKA010000007.1"/>
</dbReference>
<keyword evidence="7" id="KW-0998">Cell outer membrane</keyword>
<dbReference type="Pfam" id="PF02321">
    <property type="entry name" value="OEP"/>
    <property type="match status" value="1"/>
</dbReference>
<keyword evidence="9" id="KW-1185">Reference proteome</keyword>
<dbReference type="InterPro" id="IPR003423">
    <property type="entry name" value="OMP_efflux"/>
</dbReference>
<evidence type="ECO:0000256" key="2">
    <source>
        <dbReference type="ARBA" id="ARBA00007613"/>
    </source>
</evidence>
<protein>
    <submittedName>
        <fullName evidence="8">TolC family protein</fullName>
    </submittedName>
</protein>